<keyword evidence="2" id="KW-1185">Reference proteome</keyword>
<evidence type="ECO:0000313" key="2">
    <source>
        <dbReference type="Proteomes" id="UP001283341"/>
    </source>
</evidence>
<protein>
    <submittedName>
        <fullName evidence="1">Uncharacterized protein</fullName>
    </submittedName>
</protein>
<gene>
    <name evidence="1" type="ORF">B0H66DRAFT_604863</name>
</gene>
<reference evidence="1" key="1">
    <citation type="journal article" date="2023" name="Mol. Phylogenet. Evol.">
        <title>Genome-scale phylogeny and comparative genomics of the fungal order Sordariales.</title>
        <authorList>
            <person name="Hensen N."/>
            <person name="Bonometti L."/>
            <person name="Westerberg I."/>
            <person name="Brannstrom I.O."/>
            <person name="Guillou S."/>
            <person name="Cros-Aarteil S."/>
            <person name="Calhoun S."/>
            <person name="Haridas S."/>
            <person name="Kuo A."/>
            <person name="Mondo S."/>
            <person name="Pangilinan J."/>
            <person name="Riley R."/>
            <person name="LaButti K."/>
            <person name="Andreopoulos B."/>
            <person name="Lipzen A."/>
            <person name="Chen C."/>
            <person name="Yan M."/>
            <person name="Daum C."/>
            <person name="Ng V."/>
            <person name="Clum A."/>
            <person name="Steindorff A."/>
            <person name="Ohm R.A."/>
            <person name="Martin F."/>
            <person name="Silar P."/>
            <person name="Natvig D.O."/>
            <person name="Lalanne C."/>
            <person name="Gautier V."/>
            <person name="Ament-Velasquez S.L."/>
            <person name="Kruys A."/>
            <person name="Hutchinson M.I."/>
            <person name="Powell A.J."/>
            <person name="Barry K."/>
            <person name="Miller A.N."/>
            <person name="Grigoriev I.V."/>
            <person name="Debuchy R."/>
            <person name="Gladieux P."/>
            <person name="Hiltunen Thoren M."/>
            <person name="Johannesson H."/>
        </authorList>
    </citation>
    <scope>NUCLEOTIDE SEQUENCE</scope>
    <source>
        <strain evidence="1">CBS 118394</strain>
    </source>
</reference>
<proteinExistence type="predicted"/>
<dbReference type="Proteomes" id="UP001283341">
    <property type="component" value="Unassembled WGS sequence"/>
</dbReference>
<dbReference type="EMBL" id="JAUEDM010000005">
    <property type="protein sequence ID" value="KAK3316578.1"/>
    <property type="molecule type" value="Genomic_DNA"/>
</dbReference>
<evidence type="ECO:0000313" key="1">
    <source>
        <dbReference type="EMBL" id="KAK3316578.1"/>
    </source>
</evidence>
<reference evidence="1" key="2">
    <citation type="submission" date="2023-06" db="EMBL/GenBank/DDBJ databases">
        <authorList>
            <consortium name="Lawrence Berkeley National Laboratory"/>
            <person name="Haridas S."/>
            <person name="Hensen N."/>
            <person name="Bonometti L."/>
            <person name="Westerberg I."/>
            <person name="Brannstrom I.O."/>
            <person name="Guillou S."/>
            <person name="Cros-Aarteil S."/>
            <person name="Calhoun S."/>
            <person name="Kuo A."/>
            <person name="Mondo S."/>
            <person name="Pangilinan J."/>
            <person name="Riley R."/>
            <person name="Labutti K."/>
            <person name="Andreopoulos B."/>
            <person name="Lipzen A."/>
            <person name="Chen C."/>
            <person name="Yanf M."/>
            <person name="Daum C."/>
            <person name="Ng V."/>
            <person name="Clum A."/>
            <person name="Steindorff A."/>
            <person name="Ohm R."/>
            <person name="Martin F."/>
            <person name="Silar P."/>
            <person name="Natvig D."/>
            <person name="Lalanne C."/>
            <person name="Gautier V."/>
            <person name="Ament-Velasquez S.L."/>
            <person name="Kruys A."/>
            <person name="Hutchinson M.I."/>
            <person name="Powell A.J."/>
            <person name="Barry K."/>
            <person name="Miller A.N."/>
            <person name="Grigoriev I.V."/>
            <person name="Debuchy R."/>
            <person name="Gladieux P."/>
            <person name="Thoren M.H."/>
            <person name="Johannesson H."/>
        </authorList>
    </citation>
    <scope>NUCLEOTIDE SEQUENCE</scope>
    <source>
        <strain evidence="1">CBS 118394</strain>
    </source>
</reference>
<name>A0AAE0M2P8_9PEZI</name>
<sequence>MTTLLPLSASTAYSITIPPLQPWELSKLSTFSPSGYPGSLPYSSIYATISDPNTIPLGKTRFGDASFPPSAVNCSLRWVGFNAVEEPWNIITPCTGSLNHGRWTMQMLKPTNNATAGYKPSGTTNFALKFTLEESMMMNNATLISLVFEAEKRFAVPDNMSGVCGGSGVCSWGLKDGLGVVLVEQVLKETRCLMGDCY</sequence>
<comment type="caution">
    <text evidence="1">The sequence shown here is derived from an EMBL/GenBank/DDBJ whole genome shotgun (WGS) entry which is preliminary data.</text>
</comment>
<organism evidence="1 2">
    <name type="scientific">Apodospora peruviana</name>
    <dbReference type="NCBI Taxonomy" id="516989"/>
    <lineage>
        <taxon>Eukaryota</taxon>
        <taxon>Fungi</taxon>
        <taxon>Dikarya</taxon>
        <taxon>Ascomycota</taxon>
        <taxon>Pezizomycotina</taxon>
        <taxon>Sordariomycetes</taxon>
        <taxon>Sordariomycetidae</taxon>
        <taxon>Sordariales</taxon>
        <taxon>Lasiosphaeriaceae</taxon>
        <taxon>Apodospora</taxon>
    </lineage>
</organism>
<dbReference type="AlphaFoldDB" id="A0AAE0M2P8"/>
<accession>A0AAE0M2P8</accession>